<sequence length="360" mass="40120">MRTVSFEIHDEVSAVRLFAEWDDLAQETGRRVATRPSYALAWNRMGRGRSAVCTVRRGGRLVGLAPLHARTRLGVTALRLPAHGLATIGTFLATDEAALADLLGGIADRNMALQLDHVDLTDPLVEMLQASPRWSVDIAGTERCLTVDVATGDGAESLRGRRTLKTLSRLERSLERQGTPASVEVVCDPDHLAQRWHDITAVAAAADEHSGRDNFCAPPFVAFTRPLLDAEARAGRLLVVGLLVGDRWMAHEIMFRTGRTAEMWIGRFHPEVRRYQPGQLLHRRLTDRHDELGIDRFDYLLGTSEFKEQWANGEYRVGRIVAVPTSRPHHRWTLRAADLGADLVRPLRLAARDALTSNRC</sequence>
<dbReference type="PATRIC" id="fig|1441730.3.peg.430"/>
<protein>
    <recommendedName>
        <fullName evidence="1">BioF2-like acetyltransferase domain-containing protein</fullName>
    </recommendedName>
</protein>
<organism evidence="2 3">
    <name type="scientific">Rhodococcus pyridinivorans KG-16</name>
    <dbReference type="NCBI Taxonomy" id="1441730"/>
    <lineage>
        <taxon>Bacteria</taxon>
        <taxon>Bacillati</taxon>
        <taxon>Actinomycetota</taxon>
        <taxon>Actinomycetes</taxon>
        <taxon>Mycobacteriales</taxon>
        <taxon>Nocardiaceae</taxon>
        <taxon>Rhodococcus</taxon>
    </lineage>
</organism>
<gene>
    <name evidence="2" type="ORF">Z045_02045</name>
</gene>
<dbReference type="InterPro" id="IPR016181">
    <property type="entry name" value="Acyl_CoA_acyltransferase"/>
</dbReference>
<dbReference type="Gene3D" id="3.40.630.30">
    <property type="match status" value="1"/>
</dbReference>
<comment type="caution">
    <text evidence="2">The sequence shown here is derived from an EMBL/GenBank/DDBJ whole genome shotgun (WGS) entry which is preliminary data.</text>
</comment>
<dbReference type="Proteomes" id="UP000053060">
    <property type="component" value="Unassembled WGS sequence"/>
</dbReference>
<accession>A0A0V9UQI9</accession>
<proteinExistence type="predicted"/>
<evidence type="ECO:0000313" key="3">
    <source>
        <dbReference type="Proteomes" id="UP000053060"/>
    </source>
</evidence>
<feature type="domain" description="BioF2-like acetyltransferase" evidence="1">
    <location>
        <begin position="162"/>
        <end position="308"/>
    </location>
</feature>
<dbReference type="SUPFAM" id="SSF55729">
    <property type="entry name" value="Acyl-CoA N-acyltransferases (Nat)"/>
    <property type="match status" value="1"/>
</dbReference>
<dbReference type="Pfam" id="PF13480">
    <property type="entry name" value="Acetyltransf_6"/>
    <property type="match status" value="1"/>
</dbReference>
<dbReference type="AlphaFoldDB" id="A0A0V9UQI9"/>
<evidence type="ECO:0000313" key="2">
    <source>
        <dbReference type="EMBL" id="KSZ60268.1"/>
    </source>
</evidence>
<evidence type="ECO:0000259" key="1">
    <source>
        <dbReference type="Pfam" id="PF13480"/>
    </source>
</evidence>
<name>A0A0V9UQI9_9NOCA</name>
<reference evidence="2 3" key="2">
    <citation type="journal article" date="2016" name="Genome Announc.">
        <title>Draft Genome Sequence of a Versatile Hydrocarbon-Degrading Bacterium, Rhodococcus pyridinivorans Strain KG-16, Collected from Oil Fields in India.</title>
        <authorList>
            <person name="Aggarwal R.K."/>
            <person name="Dawar C."/>
            <person name="Phanindranath R."/>
            <person name="Mutnuri L."/>
            <person name="Dayal A.M."/>
        </authorList>
    </citation>
    <scope>NUCLEOTIDE SEQUENCE [LARGE SCALE GENOMIC DNA]</scope>
    <source>
        <strain evidence="2 3">KG-16</strain>
    </source>
</reference>
<dbReference type="InterPro" id="IPR038740">
    <property type="entry name" value="BioF2-like_GNAT_dom"/>
</dbReference>
<reference evidence="3" key="1">
    <citation type="submission" date="2015-01" db="EMBL/GenBank/DDBJ databases">
        <title>Draft genome sequence of Rhodococcus pyridinivorans strain KG-16, a hydrocarbon-degrading bacterium.</title>
        <authorList>
            <person name="Aggarwal R.K."/>
            <person name="Dawar C."/>
        </authorList>
    </citation>
    <scope>NUCLEOTIDE SEQUENCE [LARGE SCALE GENOMIC DNA]</scope>
    <source>
        <strain evidence="3">KG-16</strain>
    </source>
</reference>
<dbReference type="EMBL" id="AZXY01000001">
    <property type="protein sequence ID" value="KSZ60268.1"/>
    <property type="molecule type" value="Genomic_DNA"/>
</dbReference>
<dbReference type="RefSeq" id="WP_060650384.1">
    <property type="nucleotide sequence ID" value="NZ_AZXY01000001.1"/>
</dbReference>